<proteinExistence type="predicted"/>
<keyword evidence="2" id="KW-1185">Reference proteome</keyword>
<reference evidence="1" key="1">
    <citation type="submission" date="2023-11" db="EMBL/GenBank/DDBJ databases">
        <authorList>
            <person name="Poullet M."/>
        </authorList>
    </citation>
    <scope>NUCLEOTIDE SEQUENCE</scope>
    <source>
        <strain evidence="1">E1834</strain>
    </source>
</reference>
<accession>A0ACB0Z9T5</accession>
<protein>
    <submittedName>
        <fullName evidence="1">Uncharacterized protein</fullName>
    </submittedName>
</protein>
<evidence type="ECO:0000313" key="2">
    <source>
        <dbReference type="Proteomes" id="UP001497535"/>
    </source>
</evidence>
<gene>
    <name evidence="1" type="ORF">MENTE1834_LOCUS22494</name>
</gene>
<sequence length="88" mass="10240">MRLSLSFCRLLYLLFCTSINQDIFRFPTIFWVPKNDKENPVPYQGGREVNDFIKFIAEHATDPLKGYGRDGKKKKAKKADDKKPSDEL</sequence>
<dbReference type="Proteomes" id="UP001497535">
    <property type="component" value="Unassembled WGS sequence"/>
</dbReference>
<organism evidence="1 2">
    <name type="scientific">Meloidogyne enterolobii</name>
    <name type="common">Root-knot nematode worm</name>
    <name type="synonym">Meloidogyne mayaguensis</name>
    <dbReference type="NCBI Taxonomy" id="390850"/>
    <lineage>
        <taxon>Eukaryota</taxon>
        <taxon>Metazoa</taxon>
        <taxon>Ecdysozoa</taxon>
        <taxon>Nematoda</taxon>
        <taxon>Chromadorea</taxon>
        <taxon>Rhabditida</taxon>
        <taxon>Tylenchina</taxon>
        <taxon>Tylenchomorpha</taxon>
        <taxon>Tylenchoidea</taxon>
        <taxon>Meloidogynidae</taxon>
        <taxon>Meloidogyninae</taxon>
        <taxon>Meloidogyne</taxon>
    </lineage>
</organism>
<comment type="caution">
    <text evidence="1">The sequence shown here is derived from an EMBL/GenBank/DDBJ whole genome shotgun (WGS) entry which is preliminary data.</text>
</comment>
<name>A0ACB0Z9T5_MELEN</name>
<dbReference type="EMBL" id="CAVMJV010000028">
    <property type="protein sequence ID" value="CAK5075673.1"/>
    <property type="molecule type" value="Genomic_DNA"/>
</dbReference>
<evidence type="ECO:0000313" key="1">
    <source>
        <dbReference type="EMBL" id="CAK5075673.1"/>
    </source>
</evidence>